<evidence type="ECO:0000256" key="2">
    <source>
        <dbReference type="SAM" id="Phobius"/>
    </source>
</evidence>
<accession>A0A2A2LJ20</accession>
<dbReference type="SUPFAM" id="SSF103473">
    <property type="entry name" value="MFS general substrate transporter"/>
    <property type="match status" value="1"/>
</dbReference>
<feature type="transmembrane region" description="Helical" evidence="2">
    <location>
        <begin position="458"/>
        <end position="478"/>
    </location>
</feature>
<dbReference type="STRING" id="2018661.A0A2A2LJ20"/>
<reference evidence="3 4" key="1">
    <citation type="journal article" date="2017" name="Curr. Biol.">
        <title>Genome architecture and evolution of a unichromosomal asexual nematode.</title>
        <authorList>
            <person name="Fradin H."/>
            <person name="Zegar C."/>
            <person name="Gutwein M."/>
            <person name="Lucas J."/>
            <person name="Kovtun M."/>
            <person name="Corcoran D."/>
            <person name="Baugh L.R."/>
            <person name="Kiontke K."/>
            <person name="Gunsalus K."/>
            <person name="Fitch D.H."/>
            <person name="Piano F."/>
        </authorList>
    </citation>
    <scope>NUCLEOTIDE SEQUENCE [LARGE SCALE GENOMIC DNA]</scope>
    <source>
        <strain evidence="3">PF1309</strain>
    </source>
</reference>
<dbReference type="Gene3D" id="1.20.1250.20">
    <property type="entry name" value="MFS general substrate transporter like domains"/>
    <property type="match status" value="2"/>
</dbReference>
<sequence length="504" mass="57224">MESGEEPEPIVIPVRNGSREEEAEINAIENAYRRRRNLSQYDATWGQKIGYGLGHFENDLCASMWFTYLMVFNEKVLMLRSSLAGLLMLIGQTTDAICTPVVGVLSDGNHLPKFFDKIGRRMSFHIIGTICVTFSFPFIYGLFLPNNLTDWWKVAWFTPFIMVFQFGWASVQIAHLALIPELSTVDSSRTTMNSLRYAATVLANISVFLMLAWLLSQDSESMIGPEDLVHFRTSSLMVIGVGTLVSLLFYALVREPPNQRSLSRTNSISSQHFVRMHWTSWFGHLQFYQVTLLYTLSRLFVNVSQVYYPFYITITQNYSKHYVAILPMVSYISSFVFSMVNGLPFLNAIINKKILFFSGVLFGTGSCIWMWFFHLSLYHMYGIAVVLGAAQAILLISSLSITTDLINRNTESGAFVFGAMSLMDKLTNGIAYQCIELFNPSCDPKVPHEKCTHFYRNVMVFIPGCCLLLALLVLVTLIPARIGHRAREEDVRPIVSDDEDQEEE</sequence>
<keyword evidence="2" id="KW-0812">Transmembrane</keyword>
<dbReference type="InterPro" id="IPR036259">
    <property type="entry name" value="MFS_trans_sf"/>
</dbReference>
<dbReference type="CDD" id="cd17491">
    <property type="entry name" value="MFS_MFSD12"/>
    <property type="match status" value="1"/>
</dbReference>
<feature type="transmembrane region" description="Helical" evidence="2">
    <location>
        <begin position="378"/>
        <end position="402"/>
    </location>
</feature>
<protein>
    <recommendedName>
        <fullName evidence="5">Major facilitator superfamily (MFS) profile domain-containing protein</fullName>
    </recommendedName>
</protein>
<dbReference type="Pfam" id="PF13347">
    <property type="entry name" value="MFS_2"/>
    <property type="match status" value="1"/>
</dbReference>
<dbReference type="InterPro" id="IPR039672">
    <property type="entry name" value="MFS_2"/>
</dbReference>
<feature type="transmembrane region" description="Helical" evidence="2">
    <location>
        <begin position="235"/>
        <end position="253"/>
    </location>
</feature>
<dbReference type="PANTHER" id="PTHR11328:SF28">
    <property type="entry name" value="MAJOR FACILITATOR SUPERFAMILY DOMAIN-CONTAINING PROTEIN 12"/>
    <property type="match status" value="1"/>
</dbReference>
<feature type="transmembrane region" description="Helical" evidence="2">
    <location>
        <begin position="195"/>
        <end position="215"/>
    </location>
</feature>
<dbReference type="EMBL" id="LIAE01006696">
    <property type="protein sequence ID" value="PAV86202.1"/>
    <property type="molecule type" value="Genomic_DNA"/>
</dbReference>
<feature type="transmembrane region" description="Helical" evidence="2">
    <location>
        <begin position="321"/>
        <end position="342"/>
    </location>
</feature>
<dbReference type="GO" id="GO:0005886">
    <property type="term" value="C:plasma membrane"/>
    <property type="evidence" value="ECO:0007669"/>
    <property type="project" value="TreeGrafter"/>
</dbReference>
<comment type="caution">
    <text evidence="3">The sequence shown here is derived from an EMBL/GenBank/DDBJ whole genome shotgun (WGS) entry which is preliminary data.</text>
</comment>
<feature type="transmembrane region" description="Helical" evidence="2">
    <location>
        <begin position="122"/>
        <end position="143"/>
    </location>
</feature>
<evidence type="ECO:0000256" key="1">
    <source>
        <dbReference type="ARBA" id="ARBA00008335"/>
    </source>
</evidence>
<keyword evidence="4" id="KW-1185">Reference proteome</keyword>
<dbReference type="GO" id="GO:0015293">
    <property type="term" value="F:symporter activity"/>
    <property type="evidence" value="ECO:0007669"/>
    <property type="project" value="InterPro"/>
</dbReference>
<gene>
    <name evidence="3" type="ORF">WR25_08538</name>
</gene>
<keyword evidence="2" id="KW-0472">Membrane</keyword>
<feature type="transmembrane region" description="Helical" evidence="2">
    <location>
        <begin position="281"/>
        <end position="301"/>
    </location>
</feature>
<evidence type="ECO:0000313" key="3">
    <source>
        <dbReference type="EMBL" id="PAV86202.1"/>
    </source>
</evidence>
<feature type="transmembrane region" description="Helical" evidence="2">
    <location>
        <begin position="155"/>
        <end position="174"/>
    </location>
</feature>
<evidence type="ECO:0000313" key="4">
    <source>
        <dbReference type="Proteomes" id="UP000218231"/>
    </source>
</evidence>
<dbReference type="AlphaFoldDB" id="A0A2A2LJ20"/>
<evidence type="ECO:0008006" key="5">
    <source>
        <dbReference type="Google" id="ProtNLM"/>
    </source>
</evidence>
<organism evidence="3 4">
    <name type="scientific">Diploscapter pachys</name>
    <dbReference type="NCBI Taxonomy" id="2018661"/>
    <lineage>
        <taxon>Eukaryota</taxon>
        <taxon>Metazoa</taxon>
        <taxon>Ecdysozoa</taxon>
        <taxon>Nematoda</taxon>
        <taxon>Chromadorea</taxon>
        <taxon>Rhabditida</taxon>
        <taxon>Rhabditina</taxon>
        <taxon>Rhabditomorpha</taxon>
        <taxon>Rhabditoidea</taxon>
        <taxon>Rhabditidae</taxon>
        <taxon>Diploscapter</taxon>
    </lineage>
</organism>
<dbReference type="GO" id="GO:0008643">
    <property type="term" value="P:carbohydrate transport"/>
    <property type="evidence" value="ECO:0007669"/>
    <property type="project" value="InterPro"/>
</dbReference>
<keyword evidence="2" id="KW-1133">Transmembrane helix</keyword>
<dbReference type="Proteomes" id="UP000218231">
    <property type="component" value="Unassembled WGS sequence"/>
</dbReference>
<comment type="similarity">
    <text evidence="1">Belongs to the major facilitator superfamily.</text>
</comment>
<name>A0A2A2LJ20_9BILA</name>
<dbReference type="OrthoDB" id="1730117at2759"/>
<feature type="transmembrane region" description="Helical" evidence="2">
    <location>
        <begin position="354"/>
        <end position="372"/>
    </location>
</feature>
<proteinExistence type="inferred from homology"/>
<dbReference type="PANTHER" id="PTHR11328">
    <property type="entry name" value="MAJOR FACILITATOR SUPERFAMILY DOMAIN-CONTAINING PROTEIN"/>
    <property type="match status" value="1"/>
</dbReference>